<dbReference type="InterPro" id="IPR029526">
    <property type="entry name" value="PGBD"/>
</dbReference>
<dbReference type="Pfam" id="PF13843">
    <property type="entry name" value="DDE_Tnp_1_7"/>
    <property type="match status" value="1"/>
</dbReference>
<gene>
    <name evidence="2" type="ORF">PARMNEM_LOCUS3446</name>
</gene>
<name>A0AAV1KFI6_9NEOP</name>
<evidence type="ECO:0000313" key="2">
    <source>
        <dbReference type="EMBL" id="CAK1581825.1"/>
    </source>
</evidence>
<evidence type="ECO:0000313" key="3">
    <source>
        <dbReference type="Proteomes" id="UP001314205"/>
    </source>
</evidence>
<dbReference type="PANTHER" id="PTHR46599">
    <property type="entry name" value="PIGGYBAC TRANSPOSABLE ELEMENT-DERIVED PROTEIN 4"/>
    <property type="match status" value="1"/>
</dbReference>
<accession>A0AAV1KFI6</accession>
<dbReference type="EMBL" id="CAVLGL010000035">
    <property type="protein sequence ID" value="CAK1581825.1"/>
    <property type="molecule type" value="Genomic_DNA"/>
</dbReference>
<dbReference type="AlphaFoldDB" id="A0AAV1KFI6"/>
<proteinExistence type="predicted"/>
<sequence>MSLCDDILNLGHTIATDNWYTNLDLAKQLLNHDTYLIGTIRKNRRGLPMAVVEAKLEKGESIAMENQRGITVLKWKDKRDVLVFSTKYSNGKRTVLKKSRAIKKPKIILAYNEAKSSVDMSDQMTSYSSPLRKTLKWYKKLAIELILSTALVNAWIMYKENKNTNQGIVQFRRQLVEYLVDSGVDKENCEQRQERPKRMKHELL</sequence>
<keyword evidence="3" id="KW-1185">Reference proteome</keyword>
<evidence type="ECO:0000259" key="1">
    <source>
        <dbReference type="Pfam" id="PF13843"/>
    </source>
</evidence>
<dbReference type="PANTHER" id="PTHR46599:SF3">
    <property type="entry name" value="PIGGYBAC TRANSPOSABLE ELEMENT-DERIVED PROTEIN 4"/>
    <property type="match status" value="1"/>
</dbReference>
<protein>
    <recommendedName>
        <fullName evidence="1">PiggyBac transposable element-derived protein domain-containing protein</fullName>
    </recommendedName>
</protein>
<organism evidence="2 3">
    <name type="scientific">Parnassius mnemosyne</name>
    <name type="common">clouded apollo</name>
    <dbReference type="NCBI Taxonomy" id="213953"/>
    <lineage>
        <taxon>Eukaryota</taxon>
        <taxon>Metazoa</taxon>
        <taxon>Ecdysozoa</taxon>
        <taxon>Arthropoda</taxon>
        <taxon>Hexapoda</taxon>
        <taxon>Insecta</taxon>
        <taxon>Pterygota</taxon>
        <taxon>Neoptera</taxon>
        <taxon>Endopterygota</taxon>
        <taxon>Lepidoptera</taxon>
        <taxon>Glossata</taxon>
        <taxon>Ditrysia</taxon>
        <taxon>Papilionoidea</taxon>
        <taxon>Papilionidae</taxon>
        <taxon>Parnassiinae</taxon>
        <taxon>Parnassini</taxon>
        <taxon>Parnassius</taxon>
        <taxon>Driopa</taxon>
    </lineage>
</organism>
<reference evidence="2 3" key="1">
    <citation type="submission" date="2023-11" db="EMBL/GenBank/DDBJ databases">
        <authorList>
            <person name="Hedman E."/>
            <person name="Englund M."/>
            <person name="Stromberg M."/>
            <person name="Nyberg Akerstrom W."/>
            <person name="Nylinder S."/>
            <person name="Jareborg N."/>
            <person name="Kallberg Y."/>
            <person name="Kronander E."/>
        </authorList>
    </citation>
    <scope>NUCLEOTIDE SEQUENCE [LARGE SCALE GENOMIC DNA]</scope>
</reference>
<dbReference type="Proteomes" id="UP001314205">
    <property type="component" value="Unassembled WGS sequence"/>
</dbReference>
<comment type="caution">
    <text evidence="2">The sequence shown here is derived from an EMBL/GenBank/DDBJ whole genome shotgun (WGS) entry which is preliminary data.</text>
</comment>
<feature type="domain" description="PiggyBac transposable element-derived protein" evidence="1">
    <location>
        <begin position="1"/>
        <end position="155"/>
    </location>
</feature>